<feature type="non-terminal residue" evidence="2">
    <location>
        <position position="69"/>
    </location>
</feature>
<organism evidence="2 3">
    <name type="scientific">Delitschia confertaspora ATCC 74209</name>
    <dbReference type="NCBI Taxonomy" id="1513339"/>
    <lineage>
        <taxon>Eukaryota</taxon>
        <taxon>Fungi</taxon>
        <taxon>Dikarya</taxon>
        <taxon>Ascomycota</taxon>
        <taxon>Pezizomycotina</taxon>
        <taxon>Dothideomycetes</taxon>
        <taxon>Pleosporomycetidae</taxon>
        <taxon>Pleosporales</taxon>
        <taxon>Delitschiaceae</taxon>
        <taxon>Delitschia</taxon>
    </lineage>
</organism>
<keyword evidence="3" id="KW-1185">Reference proteome</keyword>
<protein>
    <submittedName>
        <fullName evidence="2">Uncharacterized protein</fullName>
    </submittedName>
</protein>
<gene>
    <name evidence="2" type="ORF">GQ43DRAFT_499790</name>
</gene>
<proteinExistence type="predicted"/>
<evidence type="ECO:0000313" key="2">
    <source>
        <dbReference type="EMBL" id="KAF2203264.1"/>
    </source>
</evidence>
<evidence type="ECO:0000313" key="3">
    <source>
        <dbReference type="Proteomes" id="UP000799536"/>
    </source>
</evidence>
<feature type="compositionally biased region" description="Basic and acidic residues" evidence="1">
    <location>
        <begin position="27"/>
        <end position="36"/>
    </location>
</feature>
<dbReference type="EMBL" id="ML993908">
    <property type="protein sequence ID" value="KAF2203264.1"/>
    <property type="molecule type" value="Genomic_DNA"/>
</dbReference>
<feature type="compositionally biased region" description="Low complexity" evidence="1">
    <location>
        <begin position="53"/>
        <end position="69"/>
    </location>
</feature>
<feature type="compositionally biased region" description="Low complexity" evidence="1">
    <location>
        <begin position="12"/>
        <end position="24"/>
    </location>
</feature>
<comment type="caution">
    <text evidence="2">The sequence shown here is derived from an EMBL/GenBank/DDBJ whole genome shotgun (WGS) entry which is preliminary data.</text>
</comment>
<reference evidence="2" key="1">
    <citation type="journal article" date="2020" name="Stud. Mycol.">
        <title>101 Dothideomycetes genomes: a test case for predicting lifestyles and emergence of pathogens.</title>
        <authorList>
            <person name="Haridas S."/>
            <person name="Albert R."/>
            <person name="Binder M."/>
            <person name="Bloem J."/>
            <person name="Labutti K."/>
            <person name="Salamov A."/>
            <person name="Andreopoulos B."/>
            <person name="Baker S."/>
            <person name="Barry K."/>
            <person name="Bills G."/>
            <person name="Bluhm B."/>
            <person name="Cannon C."/>
            <person name="Castanera R."/>
            <person name="Culley D."/>
            <person name="Daum C."/>
            <person name="Ezra D."/>
            <person name="Gonzalez J."/>
            <person name="Henrissat B."/>
            <person name="Kuo A."/>
            <person name="Liang C."/>
            <person name="Lipzen A."/>
            <person name="Lutzoni F."/>
            <person name="Magnuson J."/>
            <person name="Mondo S."/>
            <person name="Nolan M."/>
            <person name="Ohm R."/>
            <person name="Pangilinan J."/>
            <person name="Park H.-J."/>
            <person name="Ramirez L."/>
            <person name="Alfaro M."/>
            <person name="Sun H."/>
            <person name="Tritt A."/>
            <person name="Yoshinaga Y."/>
            <person name="Zwiers L.-H."/>
            <person name="Turgeon B."/>
            <person name="Goodwin S."/>
            <person name="Spatafora J."/>
            <person name="Crous P."/>
            <person name="Grigoriev I."/>
        </authorList>
    </citation>
    <scope>NUCLEOTIDE SEQUENCE</scope>
    <source>
        <strain evidence="2">ATCC 74209</strain>
    </source>
</reference>
<sequence>MKDIFELRVCSRNTSIPPSNSTSNLQSHHDANKPKSDSSMPRTPSIPPWYQTPCPSLSLLPNLTPSSAP</sequence>
<dbReference type="AlphaFoldDB" id="A0A9P4JRX4"/>
<name>A0A9P4JRX4_9PLEO</name>
<feature type="region of interest" description="Disordered" evidence="1">
    <location>
        <begin position="12"/>
        <end position="69"/>
    </location>
</feature>
<accession>A0A9P4JRX4</accession>
<dbReference type="Proteomes" id="UP000799536">
    <property type="component" value="Unassembled WGS sequence"/>
</dbReference>
<evidence type="ECO:0000256" key="1">
    <source>
        <dbReference type="SAM" id="MobiDB-lite"/>
    </source>
</evidence>